<dbReference type="SMART" id="SM00179">
    <property type="entry name" value="EGF_CA"/>
    <property type="match status" value="6"/>
</dbReference>
<dbReference type="Pfam" id="PF01414">
    <property type="entry name" value="DSL"/>
    <property type="match status" value="1"/>
</dbReference>
<dbReference type="PROSITE" id="PS00010">
    <property type="entry name" value="ASX_HYDROXYL"/>
    <property type="match status" value="2"/>
</dbReference>
<dbReference type="PANTHER" id="PTHR24049">
    <property type="entry name" value="CRUMBS FAMILY MEMBER"/>
    <property type="match status" value="1"/>
</dbReference>
<dbReference type="GO" id="GO:0016020">
    <property type="term" value="C:membrane"/>
    <property type="evidence" value="ECO:0007669"/>
    <property type="project" value="UniProtKB-SubCell"/>
</dbReference>
<evidence type="ECO:0000256" key="16">
    <source>
        <dbReference type="RuleBase" id="RU280815"/>
    </source>
</evidence>
<keyword evidence="2 16" id="KW-0217">Developmental protein</keyword>
<feature type="disulfide bond" evidence="14">
    <location>
        <begin position="612"/>
        <end position="621"/>
    </location>
</feature>
<feature type="domain" description="EGF-like" evidence="18">
    <location>
        <begin position="664"/>
        <end position="700"/>
    </location>
</feature>
<keyword evidence="6 16" id="KW-0677">Repeat</keyword>
<feature type="domain" description="EGF-like" evidence="18">
    <location>
        <begin position="624"/>
        <end position="662"/>
    </location>
</feature>
<feature type="disulfide bond" evidence="14">
    <location>
        <begin position="690"/>
        <end position="699"/>
    </location>
</feature>
<dbReference type="SMART" id="SM00181">
    <property type="entry name" value="EGF"/>
    <property type="match status" value="9"/>
</dbReference>
<feature type="domain" description="EGF-like" evidence="18">
    <location>
        <begin position="740"/>
        <end position="780"/>
    </location>
</feature>
<dbReference type="Pfam" id="PF07657">
    <property type="entry name" value="MNNL"/>
    <property type="match status" value="1"/>
</dbReference>
<dbReference type="Pfam" id="PF21700">
    <property type="entry name" value="EGF_DL_JAG"/>
    <property type="match status" value="1"/>
</dbReference>
<dbReference type="FunFam" id="2.10.25.10:FF:000012">
    <property type="entry name" value="Delta-like protein"/>
    <property type="match status" value="3"/>
</dbReference>
<dbReference type="AlphaFoldDB" id="A0A6A4RSL3"/>
<keyword evidence="10 16" id="KW-1133">Transmembrane helix</keyword>
<dbReference type="FunFam" id="2.10.25.10:FF:000018">
    <property type="entry name" value="Delta-like 1"/>
    <property type="match status" value="1"/>
</dbReference>
<organism evidence="20 21">
    <name type="scientific">Scophthalmus maximus</name>
    <name type="common">Turbot</name>
    <name type="synonym">Psetta maxima</name>
    <dbReference type="NCBI Taxonomy" id="52904"/>
    <lineage>
        <taxon>Eukaryota</taxon>
        <taxon>Metazoa</taxon>
        <taxon>Chordata</taxon>
        <taxon>Craniata</taxon>
        <taxon>Vertebrata</taxon>
        <taxon>Euteleostomi</taxon>
        <taxon>Actinopterygii</taxon>
        <taxon>Neopterygii</taxon>
        <taxon>Teleostei</taxon>
        <taxon>Neoteleostei</taxon>
        <taxon>Acanthomorphata</taxon>
        <taxon>Carangaria</taxon>
        <taxon>Pleuronectiformes</taxon>
        <taxon>Pleuronectoidei</taxon>
        <taxon>Scophthalmidae</taxon>
        <taxon>Scophthalmus</taxon>
    </lineage>
</organism>
<dbReference type="InterPro" id="IPR011651">
    <property type="entry name" value="Notch_ligand_N"/>
</dbReference>
<comment type="caution">
    <text evidence="14">Lacks conserved residue(s) required for the propagation of feature annotation.</text>
</comment>
<dbReference type="InterPro" id="IPR018097">
    <property type="entry name" value="EGF_Ca-bd_CS"/>
</dbReference>
<accession>A0A6A4RSL3</accession>
<evidence type="ECO:0000256" key="8">
    <source>
        <dbReference type="ARBA" id="ARBA00022837"/>
    </source>
</evidence>
<keyword evidence="11 16" id="KW-0472">Membrane</keyword>
<feature type="disulfide bond" evidence="14">
    <location>
        <begin position="652"/>
        <end position="661"/>
    </location>
</feature>
<evidence type="ECO:0000313" key="20">
    <source>
        <dbReference type="EMBL" id="KAF0023279.1"/>
    </source>
</evidence>
<keyword evidence="7" id="KW-0221">Differentiation</keyword>
<dbReference type="PROSITE" id="PS00022">
    <property type="entry name" value="EGF_1"/>
    <property type="match status" value="8"/>
</dbReference>
<dbReference type="EMBL" id="VEVO01000022">
    <property type="protein sequence ID" value="KAF0023279.1"/>
    <property type="molecule type" value="Genomic_DNA"/>
</dbReference>
<name>A0A6A4RSL3_SCOMX</name>
<keyword evidence="5 16" id="KW-0732">Signal</keyword>
<keyword evidence="4 16" id="KW-0812">Transmembrane</keyword>
<dbReference type="PRINTS" id="PR00010">
    <property type="entry name" value="EGFBLOOD"/>
</dbReference>
<evidence type="ECO:0000256" key="15">
    <source>
        <dbReference type="PROSITE-ProRule" id="PRU00377"/>
    </source>
</evidence>
<dbReference type="SMART" id="SM00051">
    <property type="entry name" value="DSL"/>
    <property type="match status" value="1"/>
</dbReference>
<evidence type="ECO:0000256" key="4">
    <source>
        <dbReference type="ARBA" id="ARBA00022692"/>
    </source>
</evidence>
<dbReference type="CDD" id="cd00054">
    <property type="entry name" value="EGF_CA"/>
    <property type="match status" value="5"/>
</dbReference>
<dbReference type="PROSITE" id="PS51051">
    <property type="entry name" value="DSL"/>
    <property type="match status" value="1"/>
</dbReference>
<feature type="disulfide bond" evidence="15">
    <location>
        <begin position="437"/>
        <end position="446"/>
    </location>
</feature>
<evidence type="ECO:0000256" key="13">
    <source>
        <dbReference type="ARBA" id="ARBA00023180"/>
    </source>
</evidence>
<dbReference type="PROSITE" id="PS01187">
    <property type="entry name" value="EGF_CA"/>
    <property type="match status" value="2"/>
</dbReference>
<dbReference type="Gene3D" id="2.10.25.10">
    <property type="entry name" value="Laminin"/>
    <property type="match status" value="7"/>
</dbReference>
<evidence type="ECO:0000256" key="17">
    <source>
        <dbReference type="SAM" id="Phobius"/>
    </source>
</evidence>
<dbReference type="Pfam" id="PF12661">
    <property type="entry name" value="hEGF"/>
    <property type="match status" value="1"/>
</dbReference>
<keyword evidence="8" id="KW-0106">Calcium</keyword>
<proteinExistence type="predicted"/>
<dbReference type="Gene3D" id="2.60.40.3510">
    <property type="match status" value="1"/>
</dbReference>
<dbReference type="InterPro" id="IPR013032">
    <property type="entry name" value="EGF-like_CS"/>
</dbReference>
<feature type="domain" description="EGF-like" evidence="18">
    <location>
        <begin position="546"/>
        <end position="584"/>
    </location>
</feature>
<feature type="domain" description="EGF-like" evidence="18">
    <location>
        <begin position="586"/>
        <end position="622"/>
    </location>
</feature>
<evidence type="ECO:0000256" key="5">
    <source>
        <dbReference type="ARBA" id="ARBA00022729"/>
    </source>
</evidence>
<dbReference type="InterPro" id="IPR000742">
    <property type="entry name" value="EGF"/>
</dbReference>
<keyword evidence="12 14" id="KW-1015">Disulfide bond</keyword>
<dbReference type="PROSITE" id="PS50026">
    <property type="entry name" value="EGF_3"/>
    <property type="match status" value="6"/>
</dbReference>
<evidence type="ECO:0000256" key="9">
    <source>
        <dbReference type="ARBA" id="ARBA00022843"/>
    </source>
</evidence>
<evidence type="ECO:0000256" key="3">
    <source>
        <dbReference type="ARBA" id="ARBA00022536"/>
    </source>
</evidence>
<feature type="disulfide bond" evidence="15">
    <location>
        <begin position="450"/>
        <end position="462"/>
    </location>
</feature>
<dbReference type="GO" id="GO:0005509">
    <property type="term" value="F:calcium ion binding"/>
    <property type="evidence" value="ECO:0007669"/>
    <property type="project" value="InterPro"/>
</dbReference>
<evidence type="ECO:0000256" key="10">
    <source>
        <dbReference type="ARBA" id="ARBA00022989"/>
    </source>
</evidence>
<evidence type="ECO:0000256" key="14">
    <source>
        <dbReference type="PROSITE-ProRule" id="PRU00076"/>
    </source>
</evidence>
<sequence length="976" mass="107639">MNSSSSNELLQGVSWTPGPSCYLSFTTCTHSKLSHRQDDRAERFTPEIPPTSKTNRLKLDVFCSAAWFRSRPYPHIGHSALFKQACSQHAALITDSSFKVNTTGKPVRYAFHKTKFVVVSTAKPPCWLMLPVYSSKGQVTSDFHKGAHSGAAQRDPAYSRELNLCPVPCAKDERVINLPPCAGLYADVTVNLLQHVGLPSLQIKIYNTFMIKRSWTSDISCTGESKCGRGLMINITGGLCQQLFSAVKPEILKIYPTNCFIKSQRITYSAMSTCNRVTAAEGIWTNGLAGANAIVSLWTDWRHNSSFSQADARQNLDEQVGENWLVPSVNRRQRNGDCIFGSTMTPVLGSNSFSARDSGTLPRPIQIPFNFGWPGSFSLIIEAWHSPYGNLPVDTNNPDFLISFFAIQRQLGVGTDWSQDTQSGKQTELRYSYRFICNNSYYGESCSKKCTPRDDRFGHYTCNRDGQLSCLPGWKGKYCEEPICLEGCSERNGNCSRPGECVCRDGWQGTFCDECKKYPACKHGTCQLPWQCNCQEGWGGLLCDQDLNFCTHHHPCVNGATCMNTGQGSYTCTCLPGFTGVNCELEMQECDSNPCRNGGLCTNLESGYMCTCPQGFEGSHCEHSLLTCADSPCFHSGKCWEKDNGRSYMCECPRGYTGLNCEKRVDKCTSLPCANGGLCLIHGGVRVCSCRAGFTGQRCEINVNECAGNPCLNGGTCQDRINDYTCACPAGYAGRNCDRLLDECSPRPCLNGGLCTGGGGPGKPPATCVCPSGFTGPHCEFFAAVTSPVTNPEIQDGFQWAAVSLAVGLVALLVLLCMVGLALRHIHRQAQGERGDTETMNNLSNFQRDNLIPASQLKNTNQKIGLEVDCDSDKSNFIHKNYHLDSYNSKSKEFKDEKSQEDKSLIYDKCLEDKMPLSRMYSEKPECRISTICSSRDSIYQSVFVIAEERRECVIATEIVTLNHKNATGSFHSCNI</sequence>
<dbReference type="InterPro" id="IPR000152">
    <property type="entry name" value="EGF-type_Asp/Asn_hydroxyl_site"/>
</dbReference>
<evidence type="ECO:0000259" key="18">
    <source>
        <dbReference type="PROSITE" id="PS50026"/>
    </source>
</evidence>
<feature type="disulfide bond" evidence="14">
    <location>
        <begin position="633"/>
        <end position="650"/>
    </location>
</feature>
<feature type="disulfide bond" evidence="14">
    <location>
        <begin position="574"/>
        <end position="583"/>
    </location>
</feature>
<dbReference type="FunFam" id="2.10.25.10:FF:000064">
    <property type="entry name" value="Delta-like protein"/>
    <property type="match status" value="1"/>
</dbReference>
<reference evidence="20 21" key="1">
    <citation type="submission" date="2019-06" db="EMBL/GenBank/DDBJ databases">
        <title>Draft genomes of female and male turbot (Scophthalmus maximus).</title>
        <authorList>
            <person name="Xu H."/>
            <person name="Xu X.-W."/>
            <person name="Shao C."/>
            <person name="Chen S."/>
        </authorList>
    </citation>
    <scope>NUCLEOTIDE SEQUENCE [LARGE SCALE GENOMIC DNA]</scope>
    <source>
        <strain evidence="20">Ysfricsl-2016a</strain>
        <tissue evidence="20">Blood</tissue>
    </source>
</reference>
<dbReference type="FunFam" id="2.10.25.140:FF:000001">
    <property type="entry name" value="Delta-like protein"/>
    <property type="match status" value="1"/>
</dbReference>
<dbReference type="InterPro" id="IPR001881">
    <property type="entry name" value="EGF-like_Ca-bd_dom"/>
</dbReference>
<evidence type="ECO:0000256" key="6">
    <source>
        <dbReference type="ARBA" id="ARBA00022737"/>
    </source>
</evidence>
<feature type="domain" description="DSL" evidence="19">
    <location>
        <begin position="435"/>
        <end position="479"/>
    </location>
</feature>
<keyword evidence="9" id="KW-0832">Ubl conjugation</keyword>
<dbReference type="InterPro" id="IPR001774">
    <property type="entry name" value="DSL"/>
</dbReference>
<evidence type="ECO:0000256" key="1">
    <source>
        <dbReference type="ARBA" id="ARBA00004479"/>
    </source>
</evidence>
<feature type="disulfide bond" evidence="14">
    <location>
        <begin position="728"/>
        <end position="737"/>
    </location>
</feature>
<dbReference type="GO" id="GO:0030154">
    <property type="term" value="P:cell differentiation"/>
    <property type="evidence" value="ECO:0007669"/>
    <property type="project" value="UniProtKB-KW"/>
</dbReference>
<keyword evidence="3 14" id="KW-0245">EGF-like domain</keyword>
<evidence type="ECO:0000256" key="2">
    <source>
        <dbReference type="ARBA" id="ARBA00022473"/>
    </source>
</evidence>
<dbReference type="Pfam" id="PF00008">
    <property type="entry name" value="EGF"/>
    <property type="match status" value="4"/>
</dbReference>
<evidence type="ECO:0000256" key="11">
    <source>
        <dbReference type="ARBA" id="ARBA00023136"/>
    </source>
</evidence>
<feature type="domain" description="EGF-like" evidence="18">
    <location>
        <begin position="702"/>
        <end position="738"/>
    </location>
</feature>
<gene>
    <name evidence="20" type="ORF">F2P81_023909</name>
</gene>
<dbReference type="GO" id="GO:0048513">
    <property type="term" value="P:animal organ development"/>
    <property type="evidence" value="ECO:0007669"/>
    <property type="project" value="UniProtKB-ARBA"/>
</dbReference>
<evidence type="ECO:0000259" key="19">
    <source>
        <dbReference type="PROSITE" id="PS51051"/>
    </source>
</evidence>
<dbReference type="SUPFAM" id="SSF57184">
    <property type="entry name" value="Growth factor receptor domain"/>
    <property type="match status" value="1"/>
</dbReference>
<dbReference type="SUPFAM" id="SSF57196">
    <property type="entry name" value="EGF/Laminin"/>
    <property type="match status" value="3"/>
</dbReference>
<protein>
    <recommendedName>
        <fullName evidence="16">Delta-like protein</fullName>
    </recommendedName>
</protein>
<comment type="function">
    <text evidence="16">Putative Notch ligand involved in the mediation of Notch signaling.</text>
</comment>
<dbReference type="FunFam" id="2.10.25.10:FF:000004">
    <property type="entry name" value="Neurogenic locus notch 1"/>
    <property type="match status" value="1"/>
</dbReference>
<evidence type="ECO:0000256" key="12">
    <source>
        <dbReference type="ARBA" id="ARBA00023157"/>
    </source>
</evidence>
<evidence type="ECO:0000313" key="21">
    <source>
        <dbReference type="Proteomes" id="UP000438429"/>
    </source>
</evidence>
<feature type="disulfide bond" evidence="14">
    <location>
        <begin position="770"/>
        <end position="779"/>
    </location>
</feature>
<comment type="subcellular location">
    <subcellularLocation>
        <location evidence="1 16">Membrane</location>
        <topology evidence="1 16">Single-pass type I membrane protein</topology>
    </subcellularLocation>
</comment>
<dbReference type="InterPro" id="IPR009030">
    <property type="entry name" value="Growth_fac_rcpt_cys_sf"/>
</dbReference>
<evidence type="ECO:0000256" key="7">
    <source>
        <dbReference type="ARBA" id="ARBA00022782"/>
    </source>
</evidence>
<dbReference type="GO" id="GO:0007219">
    <property type="term" value="P:Notch signaling pathway"/>
    <property type="evidence" value="ECO:0007669"/>
    <property type="project" value="InterPro"/>
</dbReference>
<dbReference type="PROSITE" id="PS01186">
    <property type="entry name" value="EGF_2"/>
    <property type="match status" value="7"/>
</dbReference>
<dbReference type="GO" id="GO:0007417">
    <property type="term" value="P:central nervous system development"/>
    <property type="evidence" value="ECO:0007669"/>
    <property type="project" value="UniProtKB-ARBA"/>
</dbReference>
<dbReference type="Gene3D" id="2.10.25.140">
    <property type="match status" value="1"/>
</dbReference>
<dbReference type="Proteomes" id="UP000438429">
    <property type="component" value="Unassembled WGS sequence"/>
</dbReference>
<feature type="transmembrane region" description="Helical" evidence="17">
    <location>
        <begin position="800"/>
        <end position="823"/>
    </location>
</feature>
<keyword evidence="13" id="KW-0325">Glycoprotein</keyword>
<feature type="disulfide bond" evidence="15">
    <location>
        <begin position="470"/>
        <end position="479"/>
    </location>
</feature>
<comment type="caution">
    <text evidence="20">The sequence shown here is derived from an EMBL/GenBank/DDBJ whole genome shotgun (WGS) entry which is preliminary data.</text>
</comment>
<dbReference type="InterPro" id="IPR051022">
    <property type="entry name" value="Notch_Cell-Fate_Det"/>
</dbReference>